<name>A0A3R7LBI8_TRYRA</name>
<dbReference type="Proteomes" id="UP000283634">
    <property type="component" value="Unassembled WGS sequence"/>
</dbReference>
<organism evidence="2 3">
    <name type="scientific">Trypanosoma rangeli</name>
    <dbReference type="NCBI Taxonomy" id="5698"/>
    <lineage>
        <taxon>Eukaryota</taxon>
        <taxon>Discoba</taxon>
        <taxon>Euglenozoa</taxon>
        <taxon>Kinetoplastea</taxon>
        <taxon>Metakinetoplastina</taxon>
        <taxon>Trypanosomatida</taxon>
        <taxon>Trypanosomatidae</taxon>
        <taxon>Trypanosoma</taxon>
        <taxon>Herpetosoma</taxon>
    </lineage>
</organism>
<accession>A0A3R7LBI8</accession>
<dbReference type="OrthoDB" id="242197at2759"/>
<evidence type="ECO:0000256" key="1">
    <source>
        <dbReference type="SAM" id="MobiDB-lite"/>
    </source>
</evidence>
<protein>
    <submittedName>
        <fullName evidence="2">Uncharacterized protein</fullName>
    </submittedName>
</protein>
<feature type="region of interest" description="Disordered" evidence="1">
    <location>
        <begin position="132"/>
        <end position="165"/>
    </location>
</feature>
<proteinExistence type="predicted"/>
<dbReference type="EMBL" id="MKGL01000023">
    <property type="protein sequence ID" value="RNF11040.1"/>
    <property type="molecule type" value="Genomic_DNA"/>
</dbReference>
<evidence type="ECO:0000313" key="3">
    <source>
        <dbReference type="Proteomes" id="UP000283634"/>
    </source>
</evidence>
<dbReference type="AlphaFoldDB" id="A0A3R7LBI8"/>
<keyword evidence="3" id="KW-1185">Reference proteome</keyword>
<gene>
    <name evidence="2" type="ORF">TraAM80_01167</name>
</gene>
<sequence>MGPRQAMSSLCEQCPGQAFSDGGLLPPPHVLFLLGGDHNFSKLFSFSAQSQLFSDFEESAALVKPAVEGNLAIFAPPALHAAVGVGMSLPLIETTRAPSPATISLLPVRRSKLPPMPPCDANLLENLPPELSRKMPLDSTKIQPKSVDSWEDAKDEGSNAPVPNGGGAIRSAVKIVPCQCPPAQACRFTFRVPRHQVIRRRQQRGAAAQLIRDGDLRRSVLLAVEQRFRAYICTPMIDEAAELKNTRTKASHSATANPQQQRTAAAGAPSVAVQNLLDFFFCK</sequence>
<comment type="caution">
    <text evidence="2">The sequence shown here is derived from an EMBL/GenBank/DDBJ whole genome shotgun (WGS) entry which is preliminary data.</text>
</comment>
<evidence type="ECO:0000313" key="2">
    <source>
        <dbReference type="EMBL" id="RNF11040.1"/>
    </source>
</evidence>
<dbReference type="GeneID" id="40325100"/>
<reference evidence="2 3" key="1">
    <citation type="journal article" date="2018" name="BMC Genomics">
        <title>Genomic comparison of Trypanosoma conorhini and Trypanosoma rangeli to Trypanosoma cruzi strains of high and low virulence.</title>
        <authorList>
            <person name="Bradwell K.R."/>
            <person name="Koparde V.N."/>
            <person name="Matveyev A.V."/>
            <person name="Serrano M.G."/>
            <person name="Alves J.M."/>
            <person name="Parikh H."/>
            <person name="Huang B."/>
            <person name="Lee V."/>
            <person name="Espinosa-Alvarez O."/>
            <person name="Ortiz P.A."/>
            <person name="Costa-Martins A.G."/>
            <person name="Teixeira M.M."/>
            <person name="Buck G.A."/>
        </authorList>
    </citation>
    <scope>NUCLEOTIDE SEQUENCE [LARGE SCALE GENOMIC DNA]</scope>
    <source>
        <strain evidence="2 3">AM80</strain>
    </source>
</reference>
<dbReference type="RefSeq" id="XP_029241934.1">
    <property type="nucleotide sequence ID" value="XM_029378220.1"/>
</dbReference>